<feature type="signal peptide" evidence="2">
    <location>
        <begin position="1"/>
        <end position="24"/>
    </location>
</feature>
<dbReference type="InterPro" id="IPR024516">
    <property type="entry name" value="Mce_C"/>
</dbReference>
<evidence type="ECO:0000256" key="1">
    <source>
        <dbReference type="SAM" id="MobiDB-lite"/>
    </source>
</evidence>
<sequence>MSPIARRLLGLVLLVLLAAVPALAVAVYRDAFTTEVTVTLRTDHTGNQLSVASDVKVNGLLVGEVRRVSSRGEGAELQLALHPDKIGGIPRDSTARLLPKTLFGERFVALRPGSGPPLAAGDVIGQDRSSSAVELERVLAGVMPALRALQPHKLATTLSAVSQALRGRGTQLGRTLVGLDAYLRELNPMLPELTDGLGKLADVSTVYDQAVPDLVDALRELTVTSTTLVEQRAGNEALFRSVTTASNDLATFLDANEHNLIRLAAASRPPLELFGEYSPSFPCTLETLTNLKPMLDKAFGKGTGKPGLRVSVRAAPSKGPYLPGRDTPRYDATGGPKCYPFGQPPGAGGFAPISADGDLGVPNSPQEKDVVAALVAPSLGVPPEAVPSWSSVLLGPMLRGTEVSLG</sequence>
<keyword evidence="2" id="KW-0732">Signal</keyword>
<evidence type="ECO:0000259" key="3">
    <source>
        <dbReference type="Pfam" id="PF02470"/>
    </source>
</evidence>
<keyword evidence="6" id="KW-1185">Reference proteome</keyword>
<evidence type="ECO:0000259" key="4">
    <source>
        <dbReference type="Pfam" id="PF11887"/>
    </source>
</evidence>
<evidence type="ECO:0000313" key="5">
    <source>
        <dbReference type="EMBL" id="MFB9907531.1"/>
    </source>
</evidence>
<feature type="region of interest" description="Disordered" evidence="1">
    <location>
        <begin position="309"/>
        <end position="329"/>
    </location>
</feature>
<dbReference type="Pfam" id="PF02470">
    <property type="entry name" value="MlaD"/>
    <property type="match status" value="1"/>
</dbReference>
<evidence type="ECO:0000313" key="6">
    <source>
        <dbReference type="Proteomes" id="UP001589693"/>
    </source>
</evidence>
<name>A0ABV6A6I1_9PSEU</name>
<proteinExistence type="predicted"/>
<dbReference type="PANTHER" id="PTHR33371">
    <property type="entry name" value="INTERMEMBRANE PHOSPHOLIPID TRANSPORT SYSTEM BINDING PROTEIN MLAD-RELATED"/>
    <property type="match status" value="1"/>
</dbReference>
<comment type="caution">
    <text evidence="5">The sequence shown here is derived from an EMBL/GenBank/DDBJ whole genome shotgun (WGS) entry which is preliminary data.</text>
</comment>
<dbReference type="RefSeq" id="WP_377857863.1">
    <property type="nucleotide sequence ID" value="NZ_JBHLZU010000021.1"/>
</dbReference>
<reference evidence="5 6" key="1">
    <citation type="submission" date="2024-09" db="EMBL/GenBank/DDBJ databases">
        <authorList>
            <person name="Sun Q."/>
            <person name="Mori K."/>
        </authorList>
    </citation>
    <scope>NUCLEOTIDE SEQUENCE [LARGE SCALE GENOMIC DNA]</scope>
    <source>
        <strain evidence="5 6">TBRC 7907</strain>
    </source>
</reference>
<dbReference type="PANTHER" id="PTHR33371:SF19">
    <property type="entry name" value="MCE-FAMILY PROTEIN MCE4A"/>
    <property type="match status" value="1"/>
</dbReference>
<feature type="chain" id="PRO_5046083771" evidence="2">
    <location>
        <begin position="25"/>
        <end position="406"/>
    </location>
</feature>
<dbReference type="NCBIfam" id="TIGR00996">
    <property type="entry name" value="Mtu_fam_mce"/>
    <property type="match status" value="1"/>
</dbReference>
<feature type="domain" description="Mce/MlaD" evidence="3">
    <location>
        <begin position="36"/>
        <end position="113"/>
    </location>
</feature>
<dbReference type="InterPro" id="IPR003399">
    <property type="entry name" value="Mce/MlaD"/>
</dbReference>
<gene>
    <name evidence="5" type="ORF">ACFFQA_26665</name>
</gene>
<dbReference type="InterPro" id="IPR052336">
    <property type="entry name" value="MlaD_Phospholipid_Transporter"/>
</dbReference>
<dbReference type="InterPro" id="IPR005693">
    <property type="entry name" value="Mce"/>
</dbReference>
<dbReference type="Proteomes" id="UP001589693">
    <property type="component" value="Unassembled WGS sequence"/>
</dbReference>
<organism evidence="5 6">
    <name type="scientific">Allokutzneria oryzae</name>
    <dbReference type="NCBI Taxonomy" id="1378989"/>
    <lineage>
        <taxon>Bacteria</taxon>
        <taxon>Bacillati</taxon>
        <taxon>Actinomycetota</taxon>
        <taxon>Actinomycetes</taxon>
        <taxon>Pseudonocardiales</taxon>
        <taxon>Pseudonocardiaceae</taxon>
        <taxon>Allokutzneria</taxon>
    </lineage>
</organism>
<dbReference type="EMBL" id="JBHLZU010000021">
    <property type="protein sequence ID" value="MFB9907531.1"/>
    <property type="molecule type" value="Genomic_DNA"/>
</dbReference>
<feature type="domain" description="Mammalian cell entry C-terminal" evidence="4">
    <location>
        <begin position="115"/>
        <end position="336"/>
    </location>
</feature>
<dbReference type="Pfam" id="PF11887">
    <property type="entry name" value="Mce4_CUP1"/>
    <property type="match status" value="1"/>
</dbReference>
<evidence type="ECO:0000256" key="2">
    <source>
        <dbReference type="SAM" id="SignalP"/>
    </source>
</evidence>
<accession>A0ABV6A6I1</accession>
<protein>
    <submittedName>
        <fullName evidence="5">MCE family protein</fullName>
    </submittedName>
</protein>